<evidence type="ECO:0000256" key="2">
    <source>
        <dbReference type="ARBA" id="ARBA00007330"/>
    </source>
</evidence>
<sequence>MSNGTMFGYEFHGLVREPETDNMMTAASSDSSCVFDLLIVGGGVNGTGIARDAAGRGASVLLVEQDDLASYTSSASTKLIHGGLRYLEYYEFRLVREALIERDRLLAIAPHIMWPLRFVLPHSEGMRPVWMLKLGLFLYDHLAPGMKLPKSRELDLTKHSAGKPLQDRYKKGFVYSDGWVQDSRLVVLNAMDAAARGAEIRTRQRLISARRVDGMWEAEIRDMLHDAVTTVRARAIVNAAGPWVARLLSDQLAVPNSKSVRLVKGSHIVVPQIFDGPQCYIFQNPDKRIVFAIPYEQRFTLIGTTDVAWNEEPGLVEISPQEVSYLCESVNRYFNKSIKPSDAVWSYAGLRPLYDDAAANASAVTRDYVLDLDTTGGAPLLSIFGGKITTFRKLAEHALEKLAPVLPAVAGHSWTADAALPGGDLGSGGFEAALRRFRDAAPFLPLQLAWRLMRSYGMRAYDIVGNAKELADLGEDLGQGMTTAEVDYLVENEWAKAPEDVLWRRSKIGLHMTEKERQKVTDYIHQKLG</sequence>
<evidence type="ECO:0000313" key="9">
    <source>
        <dbReference type="EMBL" id="GEN62020.1"/>
    </source>
</evidence>
<dbReference type="SUPFAM" id="SSF51905">
    <property type="entry name" value="FAD/NAD(P)-binding domain"/>
    <property type="match status" value="1"/>
</dbReference>
<dbReference type="Gene3D" id="1.10.8.870">
    <property type="entry name" value="Alpha-glycerophosphate oxidase, cap domain"/>
    <property type="match status" value="1"/>
</dbReference>
<dbReference type="InterPro" id="IPR038299">
    <property type="entry name" value="DAO_C_sf"/>
</dbReference>
<dbReference type="NCBIfam" id="NF009906">
    <property type="entry name" value="PRK13369.1"/>
    <property type="match status" value="1"/>
</dbReference>
<name>A0A511XGE5_9PROT</name>
<gene>
    <name evidence="9" type="primary">glpD</name>
    <name evidence="9" type="ORF">AOE01nite_02440</name>
</gene>
<dbReference type="SUPFAM" id="SSF54373">
    <property type="entry name" value="FAD-linked reductases, C-terminal domain"/>
    <property type="match status" value="1"/>
</dbReference>
<dbReference type="PROSITE" id="PS00977">
    <property type="entry name" value="FAD_G3PDH_1"/>
    <property type="match status" value="1"/>
</dbReference>
<evidence type="ECO:0000256" key="5">
    <source>
        <dbReference type="ARBA" id="ARBA00023002"/>
    </source>
</evidence>
<keyword evidence="10" id="KW-1185">Reference proteome</keyword>
<evidence type="ECO:0000256" key="1">
    <source>
        <dbReference type="ARBA" id="ARBA00001974"/>
    </source>
</evidence>
<keyword evidence="4" id="KW-0274">FAD</keyword>
<dbReference type="InterPro" id="IPR000447">
    <property type="entry name" value="G3P_DH_FAD-dep"/>
</dbReference>
<dbReference type="GO" id="GO:0004368">
    <property type="term" value="F:glycerol-3-phosphate dehydrogenase (quinone) activity"/>
    <property type="evidence" value="ECO:0007669"/>
    <property type="project" value="UniProtKB-EC"/>
</dbReference>
<dbReference type="InterPro" id="IPR036188">
    <property type="entry name" value="FAD/NAD-bd_sf"/>
</dbReference>
<comment type="caution">
    <text evidence="9">The sequence shown here is derived from an EMBL/GenBank/DDBJ whole genome shotgun (WGS) entry which is preliminary data.</text>
</comment>
<dbReference type="PRINTS" id="PR01001">
    <property type="entry name" value="FADG3PDH"/>
</dbReference>
<comment type="catalytic activity">
    <reaction evidence="6">
        <text>a quinone + sn-glycerol 3-phosphate = dihydroxyacetone phosphate + a quinol</text>
        <dbReference type="Rhea" id="RHEA:18977"/>
        <dbReference type="ChEBI" id="CHEBI:24646"/>
        <dbReference type="ChEBI" id="CHEBI:57597"/>
        <dbReference type="ChEBI" id="CHEBI:57642"/>
        <dbReference type="ChEBI" id="CHEBI:132124"/>
        <dbReference type="EC" id="1.1.5.3"/>
    </reaction>
</comment>
<organism evidence="9 10">
    <name type="scientific">Acetobacter oeni</name>
    <dbReference type="NCBI Taxonomy" id="304077"/>
    <lineage>
        <taxon>Bacteria</taxon>
        <taxon>Pseudomonadati</taxon>
        <taxon>Pseudomonadota</taxon>
        <taxon>Alphaproteobacteria</taxon>
        <taxon>Acetobacterales</taxon>
        <taxon>Acetobacteraceae</taxon>
        <taxon>Acetobacter</taxon>
    </lineage>
</organism>
<dbReference type="AlphaFoldDB" id="A0A511XGE5"/>
<dbReference type="PANTHER" id="PTHR11985">
    <property type="entry name" value="GLYCEROL-3-PHOSPHATE DEHYDROGENASE"/>
    <property type="match status" value="1"/>
</dbReference>
<evidence type="ECO:0000256" key="3">
    <source>
        <dbReference type="ARBA" id="ARBA00022630"/>
    </source>
</evidence>
<evidence type="ECO:0000256" key="6">
    <source>
        <dbReference type="RuleBase" id="RU361217"/>
    </source>
</evidence>
<dbReference type="InterPro" id="IPR006076">
    <property type="entry name" value="FAD-dep_OxRdtase"/>
</dbReference>
<protein>
    <recommendedName>
        <fullName evidence="6">Glycerol-3-phosphate dehydrogenase</fullName>
        <ecNumber evidence="6">1.1.5.3</ecNumber>
    </recommendedName>
</protein>
<accession>A0A511XGE5</accession>
<dbReference type="Pfam" id="PF01266">
    <property type="entry name" value="DAO"/>
    <property type="match status" value="1"/>
</dbReference>
<dbReference type="EC" id="1.1.5.3" evidence="6"/>
<dbReference type="Pfam" id="PF16901">
    <property type="entry name" value="DAO_C"/>
    <property type="match status" value="1"/>
</dbReference>
<keyword evidence="3 6" id="KW-0285">Flavoprotein</keyword>
<feature type="domain" description="FAD dependent oxidoreductase" evidence="7">
    <location>
        <begin position="36"/>
        <end position="390"/>
    </location>
</feature>
<dbReference type="GO" id="GO:0046168">
    <property type="term" value="P:glycerol-3-phosphate catabolic process"/>
    <property type="evidence" value="ECO:0007669"/>
    <property type="project" value="TreeGrafter"/>
</dbReference>
<dbReference type="Gene3D" id="3.30.9.10">
    <property type="entry name" value="D-Amino Acid Oxidase, subunit A, domain 2"/>
    <property type="match status" value="1"/>
</dbReference>
<dbReference type="EMBL" id="BJYG01000002">
    <property type="protein sequence ID" value="GEN62020.1"/>
    <property type="molecule type" value="Genomic_DNA"/>
</dbReference>
<dbReference type="Proteomes" id="UP000321746">
    <property type="component" value="Unassembled WGS sequence"/>
</dbReference>
<comment type="cofactor">
    <cofactor evidence="1 6">
        <name>FAD</name>
        <dbReference type="ChEBI" id="CHEBI:57692"/>
    </cofactor>
</comment>
<feature type="domain" description="Alpha-glycerophosphate oxidase C-terminal" evidence="8">
    <location>
        <begin position="414"/>
        <end position="521"/>
    </location>
</feature>
<dbReference type="PANTHER" id="PTHR11985:SF15">
    <property type="entry name" value="GLYCEROL-3-PHOSPHATE DEHYDROGENASE, MITOCHONDRIAL"/>
    <property type="match status" value="1"/>
</dbReference>
<dbReference type="GO" id="GO:0009331">
    <property type="term" value="C:glycerol-3-phosphate dehydrogenase (FAD) complex"/>
    <property type="evidence" value="ECO:0007669"/>
    <property type="project" value="UniProtKB-UniRule"/>
</dbReference>
<reference evidence="9 10" key="1">
    <citation type="submission" date="2019-07" db="EMBL/GenBank/DDBJ databases">
        <title>Whole genome shotgun sequence of Acetobacter oeni NBRC 105207.</title>
        <authorList>
            <person name="Hosoyama A."/>
            <person name="Uohara A."/>
            <person name="Ohji S."/>
            <person name="Ichikawa N."/>
        </authorList>
    </citation>
    <scope>NUCLEOTIDE SEQUENCE [LARGE SCALE GENOMIC DNA]</scope>
    <source>
        <strain evidence="9 10">NBRC 105207</strain>
    </source>
</reference>
<dbReference type="NCBIfam" id="NF008899">
    <property type="entry name" value="PRK12266.1"/>
    <property type="match status" value="1"/>
</dbReference>
<keyword evidence="5 6" id="KW-0560">Oxidoreductase</keyword>
<dbReference type="InterPro" id="IPR031656">
    <property type="entry name" value="DAO_C"/>
</dbReference>
<comment type="similarity">
    <text evidence="2 6">Belongs to the FAD-dependent glycerol-3-phosphate dehydrogenase family.</text>
</comment>
<dbReference type="Gene3D" id="6.10.250.1890">
    <property type="match status" value="1"/>
</dbReference>
<evidence type="ECO:0000259" key="8">
    <source>
        <dbReference type="Pfam" id="PF16901"/>
    </source>
</evidence>
<evidence type="ECO:0000313" key="10">
    <source>
        <dbReference type="Proteomes" id="UP000321746"/>
    </source>
</evidence>
<evidence type="ECO:0000259" key="7">
    <source>
        <dbReference type="Pfam" id="PF01266"/>
    </source>
</evidence>
<proteinExistence type="inferred from homology"/>
<dbReference type="Gene3D" id="3.50.50.60">
    <property type="entry name" value="FAD/NAD(P)-binding domain"/>
    <property type="match status" value="1"/>
</dbReference>
<evidence type="ECO:0000256" key="4">
    <source>
        <dbReference type="ARBA" id="ARBA00022827"/>
    </source>
</evidence>